<feature type="transmembrane region" description="Helical" evidence="6">
    <location>
        <begin position="115"/>
        <end position="135"/>
    </location>
</feature>
<evidence type="ECO:0000313" key="7">
    <source>
        <dbReference type="EMBL" id="QHX43891.1"/>
    </source>
</evidence>
<dbReference type="RefSeq" id="WP_162664196.1">
    <property type="nucleotide sequence ID" value="NZ_CP048020.1"/>
</dbReference>
<evidence type="ECO:0000313" key="8">
    <source>
        <dbReference type="Proteomes" id="UP000464374"/>
    </source>
</evidence>
<name>A0A6P1Y2C0_9SPIR</name>
<keyword evidence="2" id="KW-1003">Cell membrane</keyword>
<evidence type="ECO:0000256" key="2">
    <source>
        <dbReference type="ARBA" id="ARBA00022475"/>
    </source>
</evidence>
<keyword evidence="3 6" id="KW-0812">Transmembrane</keyword>
<dbReference type="CDD" id="cd06580">
    <property type="entry name" value="TM_PBP1_transp_TpRbsC_like"/>
    <property type="match status" value="1"/>
</dbReference>
<dbReference type="KEGG" id="trz:GWP43_11030"/>
<keyword evidence="4 6" id="KW-1133">Transmembrane helix</keyword>
<organism evidence="7 8">
    <name type="scientific">Treponema vincentii</name>
    <dbReference type="NCBI Taxonomy" id="69710"/>
    <lineage>
        <taxon>Bacteria</taxon>
        <taxon>Pseudomonadati</taxon>
        <taxon>Spirochaetota</taxon>
        <taxon>Spirochaetia</taxon>
        <taxon>Spirochaetales</taxon>
        <taxon>Treponemataceae</taxon>
        <taxon>Treponema</taxon>
    </lineage>
</organism>
<dbReference type="Proteomes" id="UP000464374">
    <property type="component" value="Chromosome"/>
</dbReference>
<feature type="transmembrane region" description="Helical" evidence="6">
    <location>
        <begin position="194"/>
        <end position="212"/>
    </location>
</feature>
<accession>A0A6P1Y2C0</accession>
<evidence type="ECO:0000256" key="1">
    <source>
        <dbReference type="ARBA" id="ARBA00004651"/>
    </source>
</evidence>
<keyword evidence="5 6" id="KW-0472">Membrane</keyword>
<protein>
    <submittedName>
        <fullName evidence="7">ABC transporter permease</fullName>
    </submittedName>
</protein>
<feature type="transmembrane region" description="Helical" evidence="6">
    <location>
        <begin position="91"/>
        <end position="109"/>
    </location>
</feature>
<dbReference type="PANTHER" id="PTHR47089">
    <property type="entry name" value="ABC TRANSPORTER, PERMEASE PROTEIN"/>
    <property type="match status" value="1"/>
</dbReference>
<dbReference type="EMBL" id="CP048020">
    <property type="protein sequence ID" value="QHX43891.1"/>
    <property type="molecule type" value="Genomic_DNA"/>
</dbReference>
<reference evidence="7 8" key="1">
    <citation type="submission" date="2020-01" db="EMBL/GenBank/DDBJ databases">
        <title>Complete genome sequence of a human oral phylogroup 1 Treponema sp. strain ATCC 700766, originally isolated from periodontitis dental plaque.</title>
        <authorList>
            <person name="Chan Y."/>
            <person name="Huo Y.-B."/>
            <person name="Yu X.-L."/>
            <person name="Zeng H."/>
            <person name="Leung W.-K."/>
            <person name="Watt R.M."/>
        </authorList>
    </citation>
    <scope>NUCLEOTIDE SEQUENCE [LARGE SCALE GENOMIC DNA]</scope>
    <source>
        <strain evidence="7 8">OMZ 804</strain>
    </source>
</reference>
<dbReference type="InterPro" id="IPR001851">
    <property type="entry name" value="ABC_transp_permease"/>
</dbReference>
<evidence type="ECO:0000256" key="6">
    <source>
        <dbReference type="SAM" id="Phobius"/>
    </source>
</evidence>
<dbReference type="GO" id="GO:0005886">
    <property type="term" value="C:plasma membrane"/>
    <property type="evidence" value="ECO:0007669"/>
    <property type="project" value="UniProtKB-SubCell"/>
</dbReference>
<dbReference type="GO" id="GO:0022857">
    <property type="term" value="F:transmembrane transporter activity"/>
    <property type="evidence" value="ECO:0007669"/>
    <property type="project" value="InterPro"/>
</dbReference>
<feature type="transmembrane region" description="Helical" evidence="6">
    <location>
        <begin position="144"/>
        <end position="162"/>
    </location>
</feature>
<evidence type="ECO:0000256" key="4">
    <source>
        <dbReference type="ARBA" id="ARBA00022989"/>
    </source>
</evidence>
<feature type="transmembrane region" description="Helical" evidence="6">
    <location>
        <begin position="233"/>
        <end position="255"/>
    </location>
</feature>
<feature type="transmembrane region" description="Helical" evidence="6">
    <location>
        <begin position="321"/>
        <end position="339"/>
    </location>
</feature>
<feature type="transmembrane region" description="Helical" evidence="6">
    <location>
        <begin position="15"/>
        <end position="37"/>
    </location>
</feature>
<proteinExistence type="predicted"/>
<gene>
    <name evidence="7" type="ORF">GWP43_11030</name>
</gene>
<comment type="subcellular location">
    <subcellularLocation>
        <location evidence="1">Cell membrane</location>
        <topology evidence="1">Multi-pass membrane protein</topology>
    </subcellularLocation>
</comment>
<dbReference type="Pfam" id="PF02653">
    <property type="entry name" value="BPD_transp_2"/>
    <property type="match status" value="1"/>
</dbReference>
<sequence>MKLIGRLSFEKRFELIRFAAAIGIAVLLSFLIILFVSKEPLLAFSKLFLGPLESARRFGNVLELCIPLSFTGLAVAVMFSADMFNMGAEGAFYVSGAVAVFTALLIPLPPVIAPLVSIIIGGLCGAVVCWVPAFLKQRWNANELVSSLMLNYVFFYITKYFANTTFKDPSAGFMATYLIPANAKLARLIPGMRLHFGLLILCAVVVLTVLFIRRTAWGYRLMQTGRNIRFARYAGLNTTAIIAYSQLIGGFIAGVGGSVEVLGMYDRFQWQSLPGYGFDGIVVAILAKNKPHYIPIAAFFLAYLKIGADKMATSTDVTAEMVSIIQGVIIMLAAAQAFLSKWRQKALIKMQQESGLDG</sequence>
<dbReference type="PANTHER" id="PTHR47089:SF1">
    <property type="entry name" value="GUANOSINE ABC TRANSPORTER PERMEASE PROTEIN NUPP"/>
    <property type="match status" value="1"/>
</dbReference>
<evidence type="ECO:0000256" key="3">
    <source>
        <dbReference type="ARBA" id="ARBA00022692"/>
    </source>
</evidence>
<evidence type="ECO:0000256" key="5">
    <source>
        <dbReference type="ARBA" id="ARBA00023136"/>
    </source>
</evidence>
<dbReference type="AlphaFoldDB" id="A0A6P1Y2C0"/>
<feature type="transmembrane region" description="Helical" evidence="6">
    <location>
        <begin position="57"/>
        <end position="79"/>
    </location>
</feature>